<name>A0A1H7UR47_9HYPH</name>
<dbReference type="SUPFAM" id="SSF81296">
    <property type="entry name" value="E set domains"/>
    <property type="match status" value="1"/>
</dbReference>
<dbReference type="Gene3D" id="2.60.40.10">
    <property type="entry name" value="Immunoglobulins"/>
    <property type="match status" value="1"/>
</dbReference>
<reference evidence="3" key="1">
    <citation type="submission" date="2016-10" db="EMBL/GenBank/DDBJ databases">
        <authorList>
            <person name="Varghese N."/>
            <person name="Submissions S."/>
        </authorList>
    </citation>
    <scope>NUCLEOTIDE SEQUENCE [LARGE SCALE GENOMIC DNA]</scope>
    <source>
        <strain evidence="3">LMG 26383,CCUG 61248,R- 45681</strain>
    </source>
</reference>
<dbReference type="EMBL" id="FOAN01000006">
    <property type="protein sequence ID" value="SEL99274.1"/>
    <property type="molecule type" value="Genomic_DNA"/>
</dbReference>
<dbReference type="InterPro" id="IPR030995">
    <property type="entry name" value="SoxZ"/>
</dbReference>
<sequence>MASFNARITMPAEARAGEIVEIRVLVRHPMDRGGQVDSEGRVVPRKILNRLTVTYAGEPVFRYDMHTGVSANPFVSFTTRAVETGDLTFEWREDGGATFTRTARLVVT</sequence>
<dbReference type="RefSeq" id="WP_091837998.1">
    <property type="nucleotide sequence ID" value="NZ_FOAN01000006.1"/>
</dbReference>
<keyword evidence="3" id="KW-1185">Reference proteome</keyword>
<accession>A0A1H7UR47</accession>
<dbReference type="STRING" id="1036779.SAMN04515666_106380"/>
<dbReference type="InterPro" id="IPR013783">
    <property type="entry name" value="Ig-like_fold"/>
</dbReference>
<evidence type="ECO:0000313" key="2">
    <source>
        <dbReference type="EMBL" id="SEL99274.1"/>
    </source>
</evidence>
<gene>
    <name evidence="2" type="ORF">SAMN04515666_106380</name>
</gene>
<protein>
    <submittedName>
        <fullName evidence="2">Sulfur compound chelating protein SoxZ</fullName>
    </submittedName>
</protein>
<dbReference type="NCBIfam" id="TIGR04490">
    <property type="entry name" value="SoxZ_true"/>
    <property type="match status" value="1"/>
</dbReference>
<feature type="domain" description="Sulphur oxidation protein SoxZ" evidence="1">
    <location>
        <begin position="11"/>
        <end position="103"/>
    </location>
</feature>
<dbReference type="OrthoDB" id="9795530at2"/>
<evidence type="ECO:0000259" key="1">
    <source>
        <dbReference type="Pfam" id="PF08770"/>
    </source>
</evidence>
<dbReference type="InterPro" id="IPR014880">
    <property type="entry name" value="SoxZ_dom"/>
</dbReference>
<dbReference type="InterPro" id="IPR014756">
    <property type="entry name" value="Ig_E-set"/>
</dbReference>
<dbReference type="Proteomes" id="UP000199664">
    <property type="component" value="Unassembled WGS sequence"/>
</dbReference>
<dbReference type="Pfam" id="PF08770">
    <property type="entry name" value="SoxZ"/>
    <property type="match status" value="1"/>
</dbReference>
<organism evidence="2 3">
    <name type="scientific">Bosea lupini</name>
    <dbReference type="NCBI Taxonomy" id="1036779"/>
    <lineage>
        <taxon>Bacteria</taxon>
        <taxon>Pseudomonadati</taxon>
        <taxon>Pseudomonadota</taxon>
        <taxon>Alphaproteobacteria</taxon>
        <taxon>Hyphomicrobiales</taxon>
        <taxon>Boseaceae</taxon>
        <taxon>Bosea</taxon>
    </lineage>
</organism>
<dbReference type="AlphaFoldDB" id="A0A1H7UR47"/>
<evidence type="ECO:0000313" key="3">
    <source>
        <dbReference type="Proteomes" id="UP000199664"/>
    </source>
</evidence>
<proteinExistence type="predicted"/>